<accession>A0ACC0AW68</accession>
<evidence type="ECO:0000313" key="2">
    <source>
        <dbReference type="Proteomes" id="UP001060085"/>
    </source>
</evidence>
<evidence type="ECO:0000313" key="1">
    <source>
        <dbReference type="EMBL" id="KAI5665124.1"/>
    </source>
</evidence>
<proteinExistence type="predicted"/>
<reference evidence="2" key="1">
    <citation type="journal article" date="2023" name="Nat. Plants">
        <title>Single-cell RNA sequencing provides a high-resolution roadmap for understanding the multicellular compartmentation of specialized metabolism.</title>
        <authorList>
            <person name="Sun S."/>
            <person name="Shen X."/>
            <person name="Li Y."/>
            <person name="Li Y."/>
            <person name="Wang S."/>
            <person name="Li R."/>
            <person name="Zhang H."/>
            <person name="Shen G."/>
            <person name="Guo B."/>
            <person name="Wei J."/>
            <person name="Xu J."/>
            <person name="St-Pierre B."/>
            <person name="Chen S."/>
            <person name="Sun C."/>
        </authorList>
    </citation>
    <scope>NUCLEOTIDE SEQUENCE [LARGE SCALE GENOMIC DNA]</scope>
</reference>
<dbReference type="EMBL" id="CM044705">
    <property type="protein sequence ID" value="KAI5665124.1"/>
    <property type="molecule type" value="Genomic_DNA"/>
</dbReference>
<gene>
    <name evidence="1" type="ORF">M9H77_24447</name>
</gene>
<name>A0ACC0AW68_CATRO</name>
<sequence>MPCLKENTFTDNPFCDPSPSSIPVEVMTISKPALEPTQEPKTNSKSSAPSSSTPIPETSDPILDCSDEEEEHPEAQTQALRDYQLDRDRVCRVPKDHPRTPIPETSDPILDGSDEEEEHPEAQTQALRDYQLARDRVCRVPKDHPRDARAVRGGHPGSPLVTHGRSARLLFLLLLLRFLLLVSPPDLSALSLLLSRFWCSMLLCVHRPSLSPCLSVGEVREPVSEGYNSRSLFSLPLTPRRDSAAARLLLSGFVTLRFQLLSNLFDFLLAASGRRW</sequence>
<comment type="caution">
    <text evidence="1">The sequence shown here is derived from an EMBL/GenBank/DDBJ whole genome shotgun (WGS) entry which is preliminary data.</text>
</comment>
<dbReference type="Proteomes" id="UP001060085">
    <property type="component" value="Linkage Group LG05"/>
</dbReference>
<keyword evidence="2" id="KW-1185">Reference proteome</keyword>
<protein>
    <submittedName>
        <fullName evidence="1">Uncharacterized protein</fullName>
    </submittedName>
</protein>
<organism evidence="1 2">
    <name type="scientific">Catharanthus roseus</name>
    <name type="common">Madagascar periwinkle</name>
    <name type="synonym">Vinca rosea</name>
    <dbReference type="NCBI Taxonomy" id="4058"/>
    <lineage>
        <taxon>Eukaryota</taxon>
        <taxon>Viridiplantae</taxon>
        <taxon>Streptophyta</taxon>
        <taxon>Embryophyta</taxon>
        <taxon>Tracheophyta</taxon>
        <taxon>Spermatophyta</taxon>
        <taxon>Magnoliopsida</taxon>
        <taxon>eudicotyledons</taxon>
        <taxon>Gunneridae</taxon>
        <taxon>Pentapetalae</taxon>
        <taxon>asterids</taxon>
        <taxon>lamiids</taxon>
        <taxon>Gentianales</taxon>
        <taxon>Apocynaceae</taxon>
        <taxon>Rauvolfioideae</taxon>
        <taxon>Vinceae</taxon>
        <taxon>Catharanthinae</taxon>
        <taxon>Catharanthus</taxon>
    </lineage>
</organism>